<evidence type="ECO:0000259" key="2">
    <source>
        <dbReference type="Pfam" id="PF01085"/>
    </source>
</evidence>
<dbReference type="GO" id="GO:0016540">
    <property type="term" value="P:protein autoprocessing"/>
    <property type="evidence" value="ECO:0007669"/>
    <property type="project" value="InterPro"/>
</dbReference>
<reference evidence="3" key="2">
    <citation type="submission" date="2020-11" db="EMBL/GenBank/DDBJ databases">
        <authorList>
            <person name="McCartney M.A."/>
            <person name="Auch B."/>
            <person name="Kono T."/>
            <person name="Mallez S."/>
            <person name="Becker A."/>
            <person name="Gohl D.M."/>
            <person name="Silverstein K.A.T."/>
            <person name="Koren S."/>
            <person name="Bechman K.B."/>
            <person name="Herman A."/>
            <person name="Abrahante J.E."/>
            <person name="Garbe J."/>
        </authorList>
    </citation>
    <scope>NUCLEOTIDE SEQUENCE</scope>
    <source>
        <strain evidence="3">Duluth1</strain>
        <tissue evidence="3">Whole animal</tissue>
    </source>
</reference>
<dbReference type="GO" id="GO:0005509">
    <property type="term" value="F:calcium ion binding"/>
    <property type="evidence" value="ECO:0007669"/>
    <property type="project" value="TreeGrafter"/>
</dbReference>
<dbReference type="GO" id="GO:0010468">
    <property type="term" value="P:regulation of gene expression"/>
    <property type="evidence" value="ECO:0007669"/>
    <property type="project" value="TreeGrafter"/>
</dbReference>
<evidence type="ECO:0000313" key="4">
    <source>
        <dbReference type="Proteomes" id="UP000828390"/>
    </source>
</evidence>
<dbReference type="Gene3D" id="2.170.16.10">
    <property type="entry name" value="Hedgehog/Intein (Hint) domain"/>
    <property type="match status" value="1"/>
</dbReference>
<dbReference type="Proteomes" id="UP000828390">
    <property type="component" value="Unassembled WGS sequence"/>
</dbReference>
<dbReference type="GO" id="GO:0007224">
    <property type="term" value="P:smoothened signaling pathway"/>
    <property type="evidence" value="ECO:0007669"/>
    <property type="project" value="TreeGrafter"/>
</dbReference>
<dbReference type="SUPFAM" id="SSF55166">
    <property type="entry name" value="Hedgehog/DD-peptidase"/>
    <property type="match status" value="1"/>
</dbReference>
<dbReference type="EMBL" id="JAIWYP010000005">
    <property type="protein sequence ID" value="KAH3825800.1"/>
    <property type="molecule type" value="Genomic_DNA"/>
</dbReference>
<dbReference type="InterPro" id="IPR036844">
    <property type="entry name" value="Hint_dom_sf"/>
</dbReference>
<reference evidence="3" key="1">
    <citation type="journal article" date="2019" name="bioRxiv">
        <title>The Genome of the Zebra Mussel, Dreissena polymorpha: A Resource for Invasive Species Research.</title>
        <authorList>
            <person name="McCartney M.A."/>
            <person name="Auch B."/>
            <person name="Kono T."/>
            <person name="Mallez S."/>
            <person name="Zhang Y."/>
            <person name="Obille A."/>
            <person name="Becker A."/>
            <person name="Abrahante J.E."/>
            <person name="Garbe J."/>
            <person name="Badalamenti J.P."/>
            <person name="Herman A."/>
            <person name="Mangelson H."/>
            <person name="Liachko I."/>
            <person name="Sullivan S."/>
            <person name="Sone E.D."/>
            <person name="Koren S."/>
            <person name="Silverstein K.A.T."/>
            <person name="Beckman K.B."/>
            <person name="Gohl D.M."/>
        </authorList>
    </citation>
    <scope>NUCLEOTIDE SEQUENCE</scope>
    <source>
        <strain evidence="3">Duluth1</strain>
        <tissue evidence="3">Whole animal</tissue>
    </source>
</reference>
<dbReference type="GO" id="GO:0005615">
    <property type="term" value="C:extracellular space"/>
    <property type="evidence" value="ECO:0007669"/>
    <property type="project" value="TreeGrafter"/>
</dbReference>
<dbReference type="SUPFAM" id="SSF51294">
    <property type="entry name" value="Hedgehog/intein (Hint) domain"/>
    <property type="match status" value="1"/>
</dbReference>
<dbReference type="Pfam" id="PF01079">
    <property type="entry name" value="Hint"/>
    <property type="match status" value="1"/>
</dbReference>
<dbReference type="PANTHER" id="PTHR11889:SF31">
    <property type="entry name" value="PROTEIN HEDGEHOG"/>
    <property type="match status" value="1"/>
</dbReference>
<evidence type="ECO:0000259" key="1">
    <source>
        <dbReference type="Pfam" id="PF01079"/>
    </source>
</evidence>
<dbReference type="InterPro" id="IPR009045">
    <property type="entry name" value="Zn_M74/Hedgehog-like"/>
</dbReference>
<evidence type="ECO:0008006" key="5">
    <source>
        <dbReference type="Google" id="ProtNLM"/>
    </source>
</evidence>
<dbReference type="GO" id="GO:0005113">
    <property type="term" value="F:patched binding"/>
    <property type="evidence" value="ECO:0007669"/>
    <property type="project" value="TreeGrafter"/>
</dbReference>
<name>A0A9D4JV24_DREPO</name>
<protein>
    <recommendedName>
        <fullName evidence="5">Hedgehog N-terminal signalling domain-containing protein</fullName>
    </recommendedName>
</protein>
<feature type="domain" description="Hedgehog N-terminal signalling" evidence="2">
    <location>
        <begin position="16"/>
        <end position="100"/>
    </location>
</feature>
<dbReference type="GO" id="GO:0001708">
    <property type="term" value="P:cell fate specification"/>
    <property type="evidence" value="ECO:0007669"/>
    <property type="project" value="TreeGrafter"/>
</dbReference>
<dbReference type="GO" id="GO:0007267">
    <property type="term" value="P:cell-cell signaling"/>
    <property type="evidence" value="ECO:0007669"/>
    <property type="project" value="InterPro"/>
</dbReference>
<sequence length="162" mass="17839">MDRIALCPSAAKINSRLLAIKVMNQWPGNPPEVPAVKVRVKEAWDDNLLHGETSLHYEGRAVDIATSDRDRSKLGTLARLAVEAGFDWVEYESHGHVHCSVQSDSAAAVQSGGCFNADGMIQLKNGDRKRMSELQIGDNVMSMRSDGAFEYSEVIAFMDRSD</sequence>
<dbReference type="AlphaFoldDB" id="A0A9D4JV24"/>
<proteinExistence type="predicted"/>
<dbReference type="Pfam" id="PF01085">
    <property type="entry name" value="HH_signal"/>
    <property type="match status" value="1"/>
</dbReference>
<dbReference type="PANTHER" id="PTHR11889">
    <property type="entry name" value="HEDGEHOG"/>
    <property type="match status" value="1"/>
</dbReference>
<accession>A0A9D4JV24</accession>
<gene>
    <name evidence="3" type="ORF">DPMN_127682</name>
</gene>
<feature type="domain" description="Hedgehog protein Hint" evidence="1">
    <location>
        <begin position="103"/>
        <end position="161"/>
    </location>
</feature>
<dbReference type="InterPro" id="IPR000320">
    <property type="entry name" value="Hedgehog_signalling_dom"/>
</dbReference>
<dbReference type="InterPro" id="IPR001767">
    <property type="entry name" value="Hedgehog_Hint"/>
</dbReference>
<dbReference type="CDD" id="cd00081">
    <property type="entry name" value="Hint"/>
    <property type="match status" value="1"/>
</dbReference>
<evidence type="ECO:0000313" key="3">
    <source>
        <dbReference type="EMBL" id="KAH3825800.1"/>
    </source>
</evidence>
<keyword evidence="4" id="KW-1185">Reference proteome</keyword>
<organism evidence="3 4">
    <name type="scientific">Dreissena polymorpha</name>
    <name type="common">Zebra mussel</name>
    <name type="synonym">Mytilus polymorpha</name>
    <dbReference type="NCBI Taxonomy" id="45954"/>
    <lineage>
        <taxon>Eukaryota</taxon>
        <taxon>Metazoa</taxon>
        <taxon>Spiralia</taxon>
        <taxon>Lophotrochozoa</taxon>
        <taxon>Mollusca</taxon>
        <taxon>Bivalvia</taxon>
        <taxon>Autobranchia</taxon>
        <taxon>Heteroconchia</taxon>
        <taxon>Euheterodonta</taxon>
        <taxon>Imparidentia</taxon>
        <taxon>Neoheterodontei</taxon>
        <taxon>Myida</taxon>
        <taxon>Dreissenoidea</taxon>
        <taxon>Dreissenidae</taxon>
        <taxon>Dreissena</taxon>
    </lineage>
</organism>
<dbReference type="Gene3D" id="3.30.1380.10">
    <property type="match status" value="1"/>
</dbReference>
<comment type="caution">
    <text evidence="3">The sequence shown here is derived from an EMBL/GenBank/DDBJ whole genome shotgun (WGS) entry which is preliminary data.</text>
</comment>
<dbReference type="InterPro" id="IPR050387">
    <property type="entry name" value="Hedgehog_Signaling"/>
</dbReference>